<sequence>MDKNSKLITLNVGGKKFITFCDTLKQSTYLQKLTETKKGDQASIIQKENEQIFFIDRDGEVFEEIMHYLRSFEIRVDTVEDLEKLKIEATFFDVKELVLEAEQTLLSISDASDDATYCLELPENDAQAVKMNFSGSMAANKTNQRIIKKFSYIDKEGSSRVVLVVEKINENY</sequence>
<dbReference type="OrthoDB" id="2414723at2759"/>
<dbReference type="InterPro" id="IPR003131">
    <property type="entry name" value="T1-type_BTB"/>
</dbReference>
<protein>
    <recommendedName>
        <fullName evidence="1">BTB domain-containing protein</fullName>
    </recommendedName>
</protein>
<gene>
    <name evidence="2" type="ORF">MAM1_0071c04155</name>
</gene>
<keyword evidence="3" id="KW-1185">Reference proteome</keyword>
<name>A0A0C9M599_9FUNG</name>
<accession>A0A0C9M599</accession>
<dbReference type="STRING" id="91626.A0A0C9M599"/>
<evidence type="ECO:0000313" key="2">
    <source>
        <dbReference type="EMBL" id="GAN04691.1"/>
    </source>
</evidence>
<organism evidence="2">
    <name type="scientific">Mucor ambiguus</name>
    <dbReference type="NCBI Taxonomy" id="91626"/>
    <lineage>
        <taxon>Eukaryota</taxon>
        <taxon>Fungi</taxon>
        <taxon>Fungi incertae sedis</taxon>
        <taxon>Mucoromycota</taxon>
        <taxon>Mucoromycotina</taxon>
        <taxon>Mucoromycetes</taxon>
        <taxon>Mucorales</taxon>
        <taxon>Mucorineae</taxon>
        <taxon>Mucoraceae</taxon>
        <taxon>Mucor</taxon>
    </lineage>
</organism>
<dbReference type="InterPro" id="IPR045068">
    <property type="entry name" value="BACURD1-3"/>
</dbReference>
<dbReference type="Pfam" id="PF02214">
    <property type="entry name" value="BTB_2"/>
    <property type="match status" value="1"/>
</dbReference>
<feature type="domain" description="BTB" evidence="1">
    <location>
        <begin position="6"/>
        <end position="109"/>
    </location>
</feature>
<dbReference type="SUPFAM" id="SSF54695">
    <property type="entry name" value="POZ domain"/>
    <property type="match status" value="1"/>
</dbReference>
<dbReference type="AlphaFoldDB" id="A0A0C9M599"/>
<dbReference type="Proteomes" id="UP000053815">
    <property type="component" value="Unassembled WGS sequence"/>
</dbReference>
<dbReference type="SMART" id="SM00225">
    <property type="entry name" value="BTB"/>
    <property type="match status" value="1"/>
</dbReference>
<dbReference type="InterPro" id="IPR000210">
    <property type="entry name" value="BTB/POZ_dom"/>
</dbReference>
<evidence type="ECO:0000259" key="1">
    <source>
        <dbReference type="SMART" id="SM00225"/>
    </source>
</evidence>
<proteinExistence type="predicted"/>
<evidence type="ECO:0000313" key="3">
    <source>
        <dbReference type="Proteomes" id="UP000053815"/>
    </source>
</evidence>
<dbReference type="GO" id="GO:0051260">
    <property type="term" value="P:protein homooligomerization"/>
    <property type="evidence" value="ECO:0007669"/>
    <property type="project" value="InterPro"/>
</dbReference>
<dbReference type="EMBL" id="DF836360">
    <property type="protein sequence ID" value="GAN04691.1"/>
    <property type="molecule type" value="Genomic_DNA"/>
</dbReference>
<reference evidence="2" key="1">
    <citation type="submission" date="2014-09" db="EMBL/GenBank/DDBJ databases">
        <title>Draft genome sequence of an oleaginous Mucoromycotina fungus Mucor ambiguus NBRC6742.</title>
        <authorList>
            <person name="Takeda I."/>
            <person name="Yamane N."/>
            <person name="Morita T."/>
            <person name="Tamano K."/>
            <person name="Machida M."/>
            <person name="Baker S."/>
            <person name="Koike H."/>
        </authorList>
    </citation>
    <scope>NUCLEOTIDE SEQUENCE</scope>
    <source>
        <strain evidence="2">NBRC 6742</strain>
    </source>
</reference>
<dbReference type="Gene3D" id="3.30.710.10">
    <property type="entry name" value="Potassium Channel Kv1.1, Chain A"/>
    <property type="match status" value="1"/>
</dbReference>
<dbReference type="InterPro" id="IPR011333">
    <property type="entry name" value="SKP1/BTB/POZ_sf"/>
</dbReference>
<dbReference type="PANTHER" id="PTHR11145">
    <property type="entry name" value="BTB/POZ DOMAIN-CONTAINING ADAPTER FOR CUL3-MEDIATED RHOA DEGRADATION PROTEIN FAMILY MEMBER"/>
    <property type="match status" value="1"/>
</dbReference>
<dbReference type="PANTHER" id="PTHR11145:SF8">
    <property type="entry name" value="RE57120P"/>
    <property type="match status" value="1"/>
</dbReference>